<keyword evidence="3" id="KW-0732">Signal</keyword>
<dbReference type="InterPro" id="IPR033985">
    <property type="entry name" value="SusD-like_N"/>
</dbReference>
<comment type="caution">
    <text evidence="8">The sequence shown here is derived from an EMBL/GenBank/DDBJ whole genome shotgun (WGS) entry which is preliminary data.</text>
</comment>
<dbReference type="Pfam" id="PF14322">
    <property type="entry name" value="SusD-like_3"/>
    <property type="match status" value="1"/>
</dbReference>
<evidence type="ECO:0000259" key="6">
    <source>
        <dbReference type="Pfam" id="PF07980"/>
    </source>
</evidence>
<dbReference type="Pfam" id="PF07980">
    <property type="entry name" value="SusD_RagB"/>
    <property type="match status" value="1"/>
</dbReference>
<evidence type="ECO:0000313" key="9">
    <source>
        <dbReference type="Proteomes" id="UP001597112"/>
    </source>
</evidence>
<keyword evidence="4" id="KW-0472">Membrane</keyword>
<name>A0ABW3K0U1_9BACT</name>
<reference evidence="9" key="1">
    <citation type="journal article" date="2019" name="Int. J. Syst. Evol. Microbiol.">
        <title>The Global Catalogue of Microorganisms (GCM) 10K type strain sequencing project: providing services to taxonomists for standard genome sequencing and annotation.</title>
        <authorList>
            <consortium name="The Broad Institute Genomics Platform"/>
            <consortium name="The Broad Institute Genome Sequencing Center for Infectious Disease"/>
            <person name="Wu L."/>
            <person name="Ma J."/>
        </authorList>
    </citation>
    <scope>NUCLEOTIDE SEQUENCE [LARGE SCALE GENOMIC DNA]</scope>
    <source>
        <strain evidence="9">CCUG 58938</strain>
    </source>
</reference>
<evidence type="ECO:0000259" key="7">
    <source>
        <dbReference type="Pfam" id="PF14322"/>
    </source>
</evidence>
<comment type="similarity">
    <text evidence="2">Belongs to the SusD family.</text>
</comment>
<evidence type="ECO:0000256" key="3">
    <source>
        <dbReference type="ARBA" id="ARBA00022729"/>
    </source>
</evidence>
<evidence type="ECO:0000256" key="4">
    <source>
        <dbReference type="ARBA" id="ARBA00023136"/>
    </source>
</evidence>
<dbReference type="Proteomes" id="UP001597112">
    <property type="component" value="Unassembled WGS sequence"/>
</dbReference>
<sequence>MKFIYRNKKTTIWVLVAAIVLGPIACKESFLEVPVTGELQEGQILNQKGVEGLLIGAYSVLNGRGNGWHSGASNWMWGSIRGGDANKGTNAGDFNAMNPVQRFEVDAVNGEVNGKWLGGYEGVNRANYVLYLLNNDLVENISDAVKTRIIAEARFLRGHYYFELKKNFNNVPWVDETTNKPASSSDQEIIEKSNVPNNVDIWPKIEADFQFAYDNLPETQSEVGRANKWAAGAYLGKVLVYQASWPDNDGVIVTNAAKYTQARTVLAAVIANGQTTNGKKYALVANFEDVFKGENENHSESVFAFQAAAGTGDINNTNQDLAMNYPYNTGPTGPGECCGFFAPSFDLINSYRTNALGLPLLDNSYRDADEELADDQGIKSDEEFETDLTHEVDPRLDLTIGRRYVQFLDWMPHPGFDWIRDQSYAGPFTQKKYSYRKSDKGKYQDGSSWTPGYHSINFMILRYSDVLLLAAEAEIEGGGDLNLAMDYINQVRQRAANSTFVKGRLTGFGTTSGATDYKKPILDFDEDAAEYNIGLYIAFANQAEARAALRFERKLELALEGQRMYDLVRWGIAEEELNDYLDYDGGKLPTNLGGATYTATDQFLPIPQRQIDLQGADVLKQNKGY</sequence>
<protein>
    <submittedName>
        <fullName evidence="8">RagB/SusD family nutrient uptake outer membrane protein</fullName>
    </submittedName>
</protein>
<feature type="domain" description="RagB/SusD" evidence="6">
    <location>
        <begin position="300"/>
        <end position="625"/>
    </location>
</feature>
<dbReference type="SUPFAM" id="SSF48452">
    <property type="entry name" value="TPR-like"/>
    <property type="match status" value="1"/>
</dbReference>
<dbReference type="EMBL" id="JBHTKA010000001">
    <property type="protein sequence ID" value="MFD0998776.1"/>
    <property type="molecule type" value="Genomic_DNA"/>
</dbReference>
<feature type="domain" description="SusD-like N-terminal" evidence="7">
    <location>
        <begin position="104"/>
        <end position="238"/>
    </location>
</feature>
<evidence type="ECO:0000256" key="2">
    <source>
        <dbReference type="ARBA" id="ARBA00006275"/>
    </source>
</evidence>
<dbReference type="RefSeq" id="WP_377576025.1">
    <property type="nucleotide sequence ID" value="NZ_JBHTKA010000001.1"/>
</dbReference>
<keyword evidence="9" id="KW-1185">Reference proteome</keyword>
<organism evidence="8 9">
    <name type="scientific">Ohtaekwangia kribbensis</name>
    <dbReference type="NCBI Taxonomy" id="688913"/>
    <lineage>
        <taxon>Bacteria</taxon>
        <taxon>Pseudomonadati</taxon>
        <taxon>Bacteroidota</taxon>
        <taxon>Cytophagia</taxon>
        <taxon>Cytophagales</taxon>
        <taxon>Fulvivirgaceae</taxon>
        <taxon>Ohtaekwangia</taxon>
    </lineage>
</organism>
<dbReference type="InterPro" id="IPR012944">
    <property type="entry name" value="SusD_RagB_dom"/>
</dbReference>
<evidence type="ECO:0000313" key="8">
    <source>
        <dbReference type="EMBL" id="MFD0998776.1"/>
    </source>
</evidence>
<accession>A0ABW3K0U1</accession>
<keyword evidence="5" id="KW-0998">Cell outer membrane</keyword>
<dbReference type="Gene3D" id="1.25.40.390">
    <property type="match status" value="1"/>
</dbReference>
<evidence type="ECO:0000256" key="5">
    <source>
        <dbReference type="ARBA" id="ARBA00023237"/>
    </source>
</evidence>
<gene>
    <name evidence="8" type="ORF">ACFQ21_05635</name>
</gene>
<dbReference type="InterPro" id="IPR011990">
    <property type="entry name" value="TPR-like_helical_dom_sf"/>
</dbReference>
<proteinExistence type="inferred from homology"/>
<evidence type="ECO:0000256" key="1">
    <source>
        <dbReference type="ARBA" id="ARBA00004442"/>
    </source>
</evidence>
<comment type="subcellular location">
    <subcellularLocation>
        <location evidence="1">Cell outer membrane</location>
    </subcellularLocation>
</comment>